<organism evidence="3 4">
    <name type="scientific">Marinobacterium lacunae</name>
    <dbReference type="NCBI Taxonomy" id="1232683"/>
    <lineage>
        <taxon>Bacteria</taxon>
        <taxon>Pseudomonadati</taxon>
        <taxon>Pseudomonadota</taxon>
        <taxon>Gammaproteobacteria</taxon>
        <taxon>Oceanospirillales</taxon>
        <taxon>Oceanospirillaceae</taxon>
        <taxon>Marinobacterium</taxon>
    </lineage>
</organism>
<accession>A0A081G0B2</accession>
<keyword evidence="1" id="KW-1133">Transmembrane helix</keyword>
<feature type="transmembrane region" description="Helical" evidence="1">
    <location>
        <begin position="50"/>
        <end position="68"/>
    </location>
</feature>
<gene>
    <name evidence="3" type="ORF">ADIMK_1463</name>
</gene>
<dbReference type="EMBL" id="JMQN01000018">
    <property type="protein sequence ID" value="KEA64217.1"/>
    <property type="molecule type" value="Genomic_DNA"/>
</dbReference>
<dbReference type="PATRIC" id="fig|1232683.4.peg.1442"/>
<dbReference type="eggNOG" id="ENOG5033GAG">
    <property type="taxonomic scope" value="Bacteria"/>
</dbReference>
<dbReference type="STRING" id="1232683.ADIMK_1463"/>
<keyword evidence="1" id="KW-0812">Transmembrane</keyword>
<dbReference type="AlphaFoldDB" id="A0A081G0B2"/>
<sequence>MLVAILYGLLRPQSPPDLFYQSDKWMHLLAFSALAFCAGVAFCSKLGWRVWAVLLFVAPVLEWVQHWVQPHRTFSWEDALSNIGGVVLGWLAFWILTRR</sequence>
<name>A0A081G0B2_9GAMM</name>
<feature type="transmembrane region" description="Helical" evidence="1">
    <location>
        <begin position="25"/>
        <end position="43"/>
    </location>
</feature>
<evidence type="ECO:0000313" key="4">
    <source>
        <dbReference type="Proteomes" id="UP000028252"/>
    </source>
</evidence>
<proteinExistence type="predicted"/>
<protein>
    <recommendedName>
        <fullName evidence="2">VanZ-like domain-containing protein</fullName>
    </recommendedName>
</protein>
<feature type="domain" description="VanZ-like" evidence="2">
    <location>
        <begin position="25"/>
        <end position="96"/>
    </location>
</feature>
<evidence type="ECO:0000256" key="1">
    <source>
        <dbReference type="SAM" id="Phobius"/>
    </source>
</evidence>
<dbReference type="Pfam" id="PF04892">
    <property type="entry name" value="VanZ"/>
    <property type="match status" value="1"/>
</dbReference>
<dbReference type="Proteomes" id="UP000028252">
    <property type="component" value="Unassembled WGS sequence"/>
</dbReference>
<reference evidence="3 4" key="1">
    <citation type="submission" date="2014-04" db="EMBL/GenBank/DDBJ databases">
        <title>Marinobacterium kochiensis sp. nov., isolated from sediment sample collected from Kochi backwaters in Kerala, India.</title>
        <authorList>
            <person name="Singh A."/>
            <person name="Pinnaka A.K."/>
        </authorList>
    </citation>
    <scope>NUCLEOTIDE SEQUENCE [LARGE SCALE GENOMIC DNA]</scope>
    <source>
        <strain evidence="3 4">AK27</strain>
    </source>
</reference>
<comment type="caution">
    <text evidence="3">The sequence shown here is derived from an EMBL/GenBank/DDBJ whole genome shotgun (WGS) entry which is preliminary data.</text>
</comment>
<dbReference type="InterPro" id="IPR006976">
    <property type="entry name" value="VanZ-like"/>
</dbReference>
<evidence type="ECO:0000313" key="3">
    <source>
        <dbReference type="EMBL" id="KEA64217.1"/>
    </source>
</evidence>
<keyword evidence="4" id="KW-1185">Reference proteome</keyword>
<feature type="transmembrane region" description="Helical" evidence="1">
    <location>
        <begin position="80"/>
        <end position="97"/>
    </location>
</feature>
<evidence type="ECO:0000259" key="2">
    <source>
        <dbReference type="Pfam" id="PF04892"/>
    </source>
</evidence>
<keyword evidence="1" id="KW-0472">Membrane</keyword>